<dbReference type="Gene3D" id="3.40.190.290">
    <property type="match status" value="1"/>
</dbReference>
<evidence type="ECO:0000256" key="1">
    <source>
        <dbReference type="ARBA" id="ARBA00009437"/>
    </source>
</evidence>
<evidence type="ECO:0000256" key="2">
    <source>
        <dbReference type="ARBA" id="ARBA00023015"/>
    </source>
</evidence>
<dbReference type="PRINTS" id="PR00039">
    <property type="entry name" value="HTHLYSR"/>
</dbReference>
<organism evidence="6 7">
    <name type="scientific">Devosia riboflavina</name>
    <dbReference type="NCBI Taxonomy" id="46914"/>
    <lineage>
        <taxon>Bacteria</taxon>
        <taxon>Pseudomonadati</taxon>
        <taxon>Pseudomonadota</taxon>
        <taxon>Alphaproteobacteria</taxon>
        <taxon>Hyphomicrobiales</taxon>
        <taxon>Devosiaceae</taxon>
        <taxon>Devosia</taxon>
    </lineage>
</organism>
<protein>
    <recommendedName>
        <fullName evidence="5">HTH lysR-type domain-containing protein</fullName>
    </recommendedName>
</protein>
<keyword evidence="4" id="KW-0804">Transcription</keyword>
<evidence type="ECO:0000313" key="6">
    <source>
        <dbReference type="EMBL" id="KFL32943.1"/>
    </source>
</evidence>
<evidence type="ECO:0000256" key="4">
    <source>
        <dbReference type="ARBA" id="ARBA00023163"/>
    </source>
</evidence>
<dbReference type="Pfam" id="PF03466">
    <property type="entry name" value="LysR_substrate"/>
    <property type="match status" value="1"/>
</dbReference>
<dbReference type="InterPro" id="IPR000847">
    <property type="entry name" value="LysR_HTH_N"/>
</dbReference>
<evidence type="ECO:0000313" key="7">
    <source>
        <dbReference type="Proteomes" id="UP000028981"/>
    </source>
</evidence>
<sequence>MSLRLNFRHLEMFRLLMKTSNLTETARLMRVSQPAISHALRELEGQLGLTLFVRAAGRIRATPEAIDLLPEVDRLFGQISLLNTKAEHLKDAQGGRLDIAAIPVLAMAGIPEAICQFRTQRPFSHILLQSVATTEVITAVKEESVNLGFIATPIQDPSVGVEPLLETEFCCFLPAGHPLAEHDEITASHFEGETLIALSTHSPPGYHFRSELAKSKKDQLVALETNNAFVALSLVEAGAGIGVLDPMPYLGRPAEGIVIRPFKPSVSITFAAVFSRHRSLSRMELQFIETTRKCLHESAKRLTALGISAVTR</sequence>
<reference evidence="6 7" key="1">
    <citation type="submission" date="2014-08" db="EMBL/GenBank/DDBJ databases">
        <authorList>
            <person name="Hassan Y.I."/>
            <person name="Lepp D."/>
            <person name="Zhou T."/>
        </authorList>
    </citation>
    <scope>NUCLEOTIDE SEQUENCE [LARGE SCALE GENOMIC DNA]</scope>
    <source>
        <strain evidence="6 7">IFO13584</strain>
    </source>
</reference>
<dbReference type="SUPFAM" id="SSF46785">
    <property type="entry name" value="Winged helix' DNA-binding domain"/>
    <property type="match status" value="1"/>
</dbReference>
<dbReference type="PROSITE" id="PS50931">
    <property type="entry name" value="HTH_LYSR"/>
    <property type="match status" value="1"/>
</dbReference>
<dbReference type="SUPFAM" id="SSF53850">
    <property type="entry name" value="Periplasmic binding protein-like II"/>
    <property type="match status" value="1"/>
</dbReference>
<dbReference type="GO" id="GO:0010628">
    <property type="term" value="P:positive regulation of gene expression"/>
    <property type="evidence" value="ECO:0007669"/>
    <property type="project" value="TreeGrafter"/>
</dbReference>
<dbReference type="PANTHER" id="PTHR30427">
    <property type="entry name" value="TRANSCRIPTIONAL ACTIVATOR PROTEIN LYSR"/>
    <property type="match status" value="1"/>
</dbReference>
<dbReference type="Proteomes" id="UP000028981">
    <property type="component" value="Unassembled WGS sequence"/>
</dbReference>
<gene>
    <name evidence="6" type="ORF">JP75_02090</name>
</gene>
<keyword evidence="3" id="KW-0238">DNA-binding</keyword>
<dbReference type="InterPro" id="IPR036390">
    <property type="entry name" value="WH_DNA-bd_sf"/>
</dbReference>
<dbReference type="EMBL" id="JQGC01000001">
    <property type="protein sequence ID" value="KFL32943.1"/>
    <property type="molecule type" value="Genomic_DNA"/>
</dbReference>
<evidence type="ECO:0000256" key="3">
    <source>
        <dbReference type="ARBA" id="ARBA00023125"/>
    </source>
</evidence>
<dbReference type="AlphaFoldDB" id="A0A087M7U0"/>
<accession>A0A087M7U0</accession>
<dbReference type="InterPro" id="IPR005119">
    <property type="entry name" value="LysR_subst-bd"/>
</dbReference>
<dbReference type="PANTHER" id="PTHR30427:SF1">
    <property type="entry name" value="TRANSCRIPTIONAL ACTIVATOR PROTEIN LYSR"/>
    <property type="match status" value="1"/>
</dbReference>
<dbReference type="STRING" id="46914.JP75_02090"/>
<dbReference type="GO" id="GO:0043565">
    <property type="term" value="F:sequence-specific DNA binding"/>
    <property type="evidence" value="ECO:0007669"/>
    <property type="project" value="TreeGrafter"/>
</dbReference>
<keyword evidence="7" id="KW-1185">Reference proteome</keyword>
<name>A0A087M7U0_9HYPH</name>
<evidence type="ECO:0000259" key="5">
    <source>
        <dbReference type="PROSITE" id="PS50931"/>
    </source>
</evidence>
<comment type="caution">
    <text evidence="6">The sequence shown here is derived from an EMBL/GenBank/DDBJ whole genome shotgun (WGS) entry which is preliminary data.</text>
</comment>
<comment type="similarity">
    <text evidence="1">Belongs to the LysR transcriptional regulatory family.</text>
</comment>
<feature type="domain" description="HTH lysR-type" evidence="5">
    <location>
        <begin position="5"/>
        <end position="62"/>
    </location>
</feature>
<dbReference type="GO" id="GO:0003700">
    <property type="term" value="F:DNA-binding transcription factor activity"/>
    <property type="evidence" value="ECO:0007669"/>
    <property type="project" value="InterPro"/>
</dbReference>
<dbReference type="Gene3D" id="1.10.10.10">
    <property type="entry name" value="Winged helix-like DNA-binding domain superfamily/Winged helix DNA-binding domain"/>
    <property type="match status" value="1"/>
</dbReference>
<dbReference type="InterPro" id="IPR036388">
    <property type="entry name" value="WH-like_DNA-bd_sf"/>
</dbReference>
<dbReference type="Pfam" id="PF00126">
    <property type="entry name" value="HTH_1"/>
    <property type="match status" value="1"/>
</dbReference>
<proteinExistence type="inferred from homology"/>
<keyword evidence="2" id="KW-0805">Transcription regulation</keyword>